<protein>
    <submittedName>
        <fullName evidence="1">Uncharacterized protein</fullName>
    </submittedName>
</protein>
<dbReference type="AlphaFoldDB" id="A0AAE3G4C6"/>
<comment type="caution">
    <text evidence="1">The sequence shown here is derived from an EMBL/GenBank/DDBJ whole genome shotgun (WGS) entry which is preliminary data.</text>
</comment>
<keyword evidence="2" id="KW-1185">Reference proteome</keyword>
<dbReference type="Proteomes" id="UP001205843">
    <property type="component" value="Unassembled WGS sequence"/>
</dbReference>
<dbReference type="EMBL" id="JALJXV010000006">
    <property type="protein sequence ID" value="MCP1675399.1"/>
    <property type="molecule type" value="Genomic_DNA"/>
</dbReference>
<dbReference type="RefSeq" id="WP_253478822.1">
    <property type="nucleotide sequence ID" value="NZ_JALJXV010000006.1"/>
</dbReference>
<reference evidence="1" key="1">
    <citation type="submission" date="2022-03" db="EMBL/GenBank/DDBJ databases">
        <title>Genomic Encyclopedia of Type Strains, Phase III (KMG-III): the genomes of soil and plant-associated and newly described type strains.</title>
        <authorList>
            <person name="Whitman W."/>
        </authorList>
    </citation>
    <scope>NUCLEOTIDE SEQUENCE</scope>
    <source>
        <strain evidence="1">ANL 6-2</strain>
    </source>
</reference>
<accession>A0AAE3G4C6</accession>
<proteinExistence type="predicted"/>
<evidence type="ECO:0000313" key="2">
    <source>
        <dbReference type="Proteomes" id="UP001205843"/>
    </source>
</evidence>
<organism evidence="1 2">
    <name type="scientific">Natronocella acetinitrilica</name>
    <dbReference type="NCBI Taxonomy" id="414046"/>
    <lineage>
        <taxon>Bacteria</taxon>
        <taxon>Pseudomonadati</taxon>
        <taxon>Pseudomonadota</taxon>
        <taxon>Gammaproteobacteria</taxon>
        <taxon>Chromatiales</taxon>
        <taxon>Ectothiorhodospiraceae</taxon>
        <taxon>Natronocella</taxon>
    </lineage>
</organism>
<sequence>MTASDRADAHVVSKDMGVTHAECRRTLAAVVPDVELNWRGDTATATWPDRRLEIRLGPEQTRRIASLSLPRTEVSLVFTGFTADQRQALLRNFDLRFQRGGG</sequence>
<evidence type="ECO:0000313" key="1">
    <source>
        <dbReference type="EMBL" id="MCP1675399.1"/>
    </source>
</evidence>
<name>A0AAE3G4C6_9GAMM</name>
<gene>
    <name evidence="1" type="ORF">J2T57_002549</name>
</gene>